<dbReference type="Pfam" id="PF01131">
    <property type="entry name" value="Topoisom_bac"/>
    <property type="match status" value="1"/>
</dbReference>
<proteinExistence type="inferred from homology"/>
<dbReference type="GO" id="GO:0003677">
    <property type="term" value="F:DNA binding"/>
    <property type="evidence" value="ECO:0007669"/>
    <property type="project" value="UniProtKB-KW"/>
</dbReference>
<evidence type="ECO:0000256" key="10">
    <source>
        <dbReference type="HAMAP-Rule" id="MF_00952"/>
    </source>
</evidence>
<dbReference type="NCBIfam" id="TIGR01051">
    <property type="entry name" value="topA_bact"/>
    <property type="match status" value="1"/>
</dbReference>
<dbReference type="Gene3D" id="3.40.50.140">
    <property type="match status" value="1"/>
</dbReference>
<keyword evidence="4" id="KW-0863">Zinc-finger</keyword>
<dbReference type="Pfam" id="PF01751">
    <property type="entry name" value="Toprim"/>
    <property type="match status" value="1"/>
</dbReference>
<dbReference type="CDD" id="cd03363">
    <property type="entry name" value="TOPRIM_TopoIA_TopoI"/>
    <property type="match status" value="1"/>
</dbReference>
<dbReference type="InterPro" id="IPR013826">
    <property type="entry name" value="Topo_IA_cen_sub3"/>
</dbReference>
<dbReference type="InterPro" id="IPR023406">
    <property type="entry name" value="Topo_IA_AS"/>
</dbReference>
<evidence type="ECO:0000259" key="12">
    <source>
        <dbReference type="PROSITE" id="PS52039"/>
    </source>
</evidence>
<evidence type="ECO:0000256" key="8">
    <source>
        <dbReference type="ARBA" id="ARBA00023125"/>
    </source>
</evidence>
<dbReference type="InterPro" id="IPR013825">
    <property type="entry name" value="Topo_IA_cen_sub2"/>
</dbReference>
<dbReference type="Gene3D" id="1.10.460.10">
    <property type="entry name" value="Topoisomerase I, domain 2"/>
    <property type="match status" value="1"/>
</dbReference>
<evidence type="ECO:0000256" key="5">
    <source>
        <dbReference type="ARBA" id="ARBA00022833"/>
    </source>
</evidence>
<dbReference type="GO" id="GO:0006265">
    <property type="term" value="P:DNA topological change"/>
    <property type="evidence" value="ECO:0007669"/>
    <property type="project" value="UniProtKB-UniRule"/>
</dbReference>
<keyword evidence="5" id="KW-0862">Zinc</keyword>
<comment type="function">
    <text evidence="10">Releases the supercoiling and torsional tension of DNA, which is introduced during the DNA replication and transcription, by transiently cleaving and rejoining one strand of the DNA duplex. Introduces a single-strand break via transesterification at a target site in duplex DNA. The scissile phosphodiester is attacked by the catalytic tyrosine of the enzyme, resulting in the formation of a DNA-(5'-phosphotyrosyl)-enzyme intermediate and the expulsion of a 3'-OH DNA strand. The free DNA strand then undergoes passage around the unbroken strand, thus removing DNA supercoils. Finally, in the religation step, the DNA 3'-OH attacks the covalent intermediate to expel the active-site tyrosine and restore the DNA phosphodiester backbone.</text>
</comment>
<feature type="site" description="Interaction with DNA" evidence="10">
    <location>
        <position position="33"/>
    </location>
</feature>
<dbReference type="AlphaFoldDB" id="A0A1F5EC52"/>
<dbReference type="Pfam" id="PF01396">
    <property type="entry name" value="Zn_ribbon_Top1"/>
    <property type="match status" value="4"/>
</dbReference>
<dbReference type="SUPFAM" id="SSF57783">
    <property type="entry name" value="Zinc beta-ribbon"/>
    <property type="match status" value="3"/>
</dbReference>
<dbReference type="EMBL" id="MEZX01000002">
    <property type="protein sequence ID" value="OGD64794.1"/>
    <property type="molecule type" value="Genomic_DNA"/>
</dbReference>
<protein>
    <recommendedName>
        <fullName evidence="10">DNA topoisomerase 1</fullName>
        <ecNumber evidence="10">5.6.2.1</ecNumber>
    </recommendedName>
    <alternativeName>
        <fullName evidence="10">DNA topoisomerase I</fullName>
    </alternativeName>
</protein>
<feature type="region of interest" description="Interaction with DNA" evidence="10">
    <location>
        <begin position="162"/>
        <end position="167"/>
    </location>
</feature>
<dbReference type="Gene3D" id="1.10.290.10">
    <property type="entry name" value="Topoisomerase I, domain 4"/>
    <property type="match status" value="1"/>
</dbReference>
<evidence type="ECO:0000256" key="6">
    <source>
        <dbReference type="ARBA" id="ARBA00022842"/>
    </source>
</evidence>
<feature type="site" description="Interaction with DNA" evidence="10">
    <location>
        <position position="508"/>
    </location>
</feature>
<dbReference type="Gene3D" id="3.30.65.10">
    <property type="entry name" value="Bacterial Topoisomerase I, domain 1"/>
    <property type="match status" value="3"/>
</dbReference>
<dbReference type="InterPro" id="IPR023405">
    <property type="entry name" value="Topo_IA_core_domain"/>
</dbReference>
<dbReference type="GO" id="GO:0003917">
    <property type="term" value="F:DNA topoisomerase type I (single strand cut, ATP-independent) activity"/>
    <property type="evidence" value="ECO:0007669"/>
    <property type="project" value="UniProtKB-UniRule"/>
</dbReference>
<feature type="active site" description="O-(5'-phospho-DNA)-tyrosine intermediate" evidence="10">
    <location>
        <position position="319"/>
    </location>
</feature>
<dbReference type="CDD" id="cd00186">
    <property type="entry name" value="TOP1Ac"/>
    <property type="match status" value="1"/>
</dbReference>
<dbReference type="InterPro" id="IPR003602">
    <property type="entry name" value="Topo_IA_DNA-bd_dom"/>
</dbReference>
<comment type="catalytic activity">
    <reaction evidence="1 10">
        <text>ATP-independent breakage of single-stranded DNA, followed by passage and rejoining.</text>
        <dbReference type="EC" id="5.6.2.1"/>
    </reaction>
</comment>
<feature type="domain" description="Toprim" evidence="11">
    <location>
        <begin position="3"/>
        <end position="113"/>
    </location>
</feature>
<dbReference type="PANTHER" id="PTHR42785:SF1">
    <property type="entry name" value="DNA TOPOISOMERASE"/>
    <property type="match status" value="1"/>
</dbReference>
<organism evidence="13 14">
    <name type="scientific">Candidatus Berkelbacteria bacterium RIFCSPLOWO2_01_FULL_50_28</name>
    <dbReference type="NCBI Taxonomy" id="1797471"/>
    <lineage>
        <taxon>Bacteria</taxon>
        <taxon>Candidatus Berkelbacteria</taxon>
    </lineage>
</organism>
<dbReference type="SMART" id="SM00493">
    <property type="entry name" value="TOPRIM"/>
    <property type="match status" value="1"/>
</dbReference>
<dbReference type="EC" id="5.6.2.1" evidence="10"/>
<dbReference type="GO" id="GO:0008270">
    <property type="term" value="F:zinc ion binding"/>
    <property type="evidence" value="ECO:0007669"/>
    <property type="project" value="UniProtKB-KW"/>
</dbReference>
<feature type="site" description="Interaction with DNA" evidence="10">
    <location>
        <position position="321"/>
    </location>
</feature>
<keyword evidence="3" id="KW-0479">Metal-binding</keyword>
<evidence type="ECO:0000313" key="14">
    <source>
        <dbReference type="Proteomes" id="UP000177481"/>
    </source>
</evidence>
<dbReference type="InterPro" id="IPR028612">
    <property type="entry name" value="Topoisom_1_IA"/>
</dbReference>
<dbReference type="PROSITE" id="PS00396">
    <property type="entry name" value="TOPO_IA_1"/>
    <property type="match status" value="1"/>
</dbReference>
<feature type="site" description="Interaction with DNA" evidence="10">
    <location>
        <position position="147"/>
    </location>
</feature>
<feature type="site" description="Interaction with DNA" evidence="10">
    <location>
        <position position="154"/>
    </location>
</feature>
<evidence type="ECO:0000256" key="9">
    <source>
        <dbReference type="ARBA" id="ARBA00023235"/>
    </source>
</evidence>
<dbReference type="PRINTS" id="PR00417">
    <property type="entry name" value="PRTPISMRASEI"/>
</dbReference>
<dbReference type="InterPro" id="IPR005733">
    <property type="entry name" value="TopoI_bac-type"/>
</dbReference>
<evidence type="ECO:0000256" key="3">
    <source>
        <dbReference type="ARBA" id="ARBA00022723"/>
    </source>
</evidence>
<accession>A0A1F5EC52</accession>
<dbReference type="InterPro" id="IPR000380">
    <property type="entry name" value="Topo_IA"/>
</dbReference>
<sequence length="761" mass="84741">MSKNLVIVESPAKARTINQYLGSDYVVKASFGHIRDLPKTKLGIEPEHDFAVQYQAIPRAKSVIKELQTELSTADALYLAPDPDREGEAIAWHLVAQLKPKVPVHRISFHEITKPAIEAAIKNPRDISINLVDAQQARRILDRLVGYKLSPFLWKKVYRGLSAGRVQSVAVRLIVEREREIKAHKVREFWTIEAVMKTKDGLAHRSPRLAEAVGEAQAGEGGEFKAYLADSKTAVKAEFGSDAEAQKVVHQIQKASLTVTSLEVTQSQIKPSAPLITSTLQQAAARALNFSAKRTMKIAQDLYEGIDIGGKGTVALITYMRTDSYQMSQTAKKAGNELIAKNYGAKYLPETANVFGRKVKGAQEAHEAIRPTDFTIKPEDIKDKVNRDYYGLYKLIWQSALSSLMSPSIVESTTAVIDGATKNRLIARGRKLLFDGHLKLNANNDERFEALPKLTKGEGVKVKQILPEQHFTEPPARYSEASLVKELEKRGIGRPSTYAPIMSTIVDRGYVLRQTGRFVPQSVAEVVTDLLVENFPKIVDYDFTAEMEDDLDDIAEGSKKMVPVLHAFYDPFAALLEEKTKTVKKSEITEEATDQKCPKCAKPVVIKLGRFGKFYSCTGFPECKYTAPYLDDKFNKEEEKELAQEVKGKCEKCGGELVLKQSRFGTFIGCANYPKCKFTKSIIIGSGVKCPDCGKEIIRRSSRRGKVFWGCSGYPKCKKAFWDEPLNEKCPDCGNLLINKKSGIACSQCDFTKEEKVSSTK</sequence>
<dbReference type="InterPro" id="IPR034149">
    <property type="entry name" value="TOPRIM_TopoI"/>
</dbReference>
<dbReference type="InterPro" id="IPR013824">
    <property type="entry name" value="Topo_IA_cen_sub1"/>
</dbReference>
<feature type="site" description="Interaction with DNA" evidence="10">
    <location>
        <position position="138"/>
    </location>
</feature>
<feature type="domain" description="Topo IA-type catalytic" evidence="12">
    <location>
        <begin position="128"/>
        <end position="576"/>
    </location>
</feature>
<comment type="caution">
    <text evidence="13">The sequence shown here is derived from an EMBL/GenBank/DDBJ whole genome shotgun (WGS) entry which is preliminary data.</text>
</comment>
<dbReference type="PROSITE" id="PS50880">
    <property type="entry name" value="TOPRIM"/>
    <property type="match status" value="1"/>
</dbReference>
<gene>
    <name evidence="10" type="primary">topA</name>
    <name evidence="13" type="ORF">A3A71_01990</name>
</gene>
<dbReference type="PROSITE" id="PS52039">
    <property type="entry name" value="TOPO_IA_2"/>
    <property type="match status" value="1"/>
</dbReference>
<comment type="subunit">
    <text evidence="10">Monomer.</text>
</comment>
<evidence type="ECO:0000256" key="2">
    <source>
        <dbReference type="ARBA" id="ARBA00009446"/>
    </source>
</evidence>
<reference evidence="13 14" key="1">
    <citation type="journal article" date="2016" name="Nat. Commun.">
        <title>Thousands of microbial genomes shed light on interconnected biogeochemical processes in an aquifer system.</title>
        <authorList>
            <person name="Anantharaman K."/>
            <person name="Brown C.T."/>
            <person name="Hug L.A."/>
            <person name="Sharon I."/>
            <person name="Castelle C.J."/>
            <person name="Probst A.J."/>
            <person name="Thomas B.C."/>
            <person name="Singh A."/>
            <person name="Wilkins M.J."/>
            <person name="Karaoz U."/>
            <person name="Brodie E.L."/>
            <person name="Williams K.H."/>
            <person name="Hubbard S.S."/>
            <person name="Banfield J.F."/>
        </authorList>
    </citation>
    <scope>NUCLEOTIDE SEQUENCE [LARGE SCALE GENOMIC DNA]</scope>
</reference>
<dbReference type="Gene3D" id="2.70.20.10">
    <property type="entry name" value="Topoisomerase I, domain 3"/>
    <property type="match status" value="1"/>
</dbReference>
<feature type="site" description="Interaction with DNA" evidence="10">
    <location>
        <position position="139"/>
    </location>
</feature>
<dbReference type="InterPro" id="IPR013497">
    <property type="entry name" value="Topo_IA_cen"/>
</dbReference>
<evidence type="ECO:0000313" key="13">
    <source>
        <dbReference type="EMBL" id="OGD64794.1"/>
    </source>
</evidence>
<name>A0A1F5EC52_9BACT</name>
<comment type="similarity">
    <text evidence="2 10">Belongs to the type IA topoisomerase family.</text>
</comment>
<dbReference type="InterPro" id="IPR013498">
    <property type="entry name" value="Topo_IA_Znf"/>
</dbReference>
<dbReference type="InterPro" id="IPR003601">
    <property type="entry name" value="Topo_IA_2"/>
</dbReference>
<dbReference type="SUPFAM" id="SSF56712">
    <property type="entry name" value="Prokaryotic type I DNA topoisomerase"/>
    <property type="match status" value="1"/>
</dbReference>
<keyword evidence="9 10" id="KW-0413">Isomerase</keyword>
<evidence type="ECO:0000256" key="4">
    <source>
        <dbReference type="ARBA" id="ARBA00022771"/>
    </source>
</evidence>
<dbReference type="SMART" id="SM00437">
    <property type="entry name" value="TOP1Ac"/>
    <property type="match status" value="1"/>
</dbReference>
<dbReference type="InterPro" id="IPR006171">
    <property type="entry name" value="TOPRIM_dom"/>
</dbReference>
<keyword evidence="7 10" id="KW-0799">Topoisomerase</keyword>
<dbReference type="GO" id="GO:0005694">
    <property type="term" value="C:chromosome"/>
    <property type="evidence" value="ECO:0007669"/>
    <property type="project" value="InterPro"/>
</dbReference>
<dbReference type="Proteomes" id="UP000177481">
    <property type="component" value="Unassembled WGS sequence"/>
</dbReference>
<keyword evidence="6" id="KW-0460">Magnesium</keyword>
<dbReference type="PANTHER" id="PTHR42785">
    <property type="entry name" value="DNA TOPOISOMERASE, TYPE IA, CORE"/>
    <property type="match status" value="1"/>
</dbReference>
<dbReference type="SMART" id="SM00436">
    <property type="entry name" value="TOP1Bc"/>
    <property type="match status" value="1"/>
</dbReference>
<evidence type="ECO:0000259" key="11">
    <source>
        <dbReference type="PROSITE" id="PS50880"/>
    </source>
</evidence>
<evidence type="ECO:0000256" key="1">
    <source>
        <dbReference type="ARBA" id="ARBA00000213"/>
    </source>
</evidence>
<dbReference type="STRING" id="1797471.A3A71_01990"/>
<feature type="site" description="Interaction with DNA" evidence="10">
    <location>
        <position position="142"/>
    </location>
</feature>
<dbReference type="HAMAP" id="MF_00952">
    <property type="entry name" value="Topoisom_1_prok"/>
    <property type="match status" value="1"/>
</dbReference>
<evidence type="ECO:0000256" key="7">
    <source>
        <dbReference type="ARBA" id="ARBA00023029"/>
    </source>
</evidence>
<keyword evidence="8 10" id="KW-0238">DNA-binding</keyword>